<protein>
    <submittedName>
        <fullName evidence="2">Isoquinoline 1-oxidoreductase beta subunit</fullName>
    </submittedName>
</protein>
<comment type="caution">
    <text evidence="2">The sequence shown here is derived from an EMBL/GenBank/DDBJ whole genome shotgun (WGS) entry which is preliminary data.</text>
</comment>
<dbReference type="PIRSF" id="PIRSF036389">
    <property type="entry name" value="IOR_B"/>
    <property type="match status" value="1"/>
</dbReference>
<dbReference type="AlphaFoldDB" id="A0A4R6RHP0"/>
<sequence>MTIAMTTAIDNLSRRQFLGSSAGLTLGLTLGFSLGEAQAASPQATAATAAPAPVFEPNAFLRIGTDNTVTVISKHLEMGQGTYTGLATLAAEELDAAWAQVRVESAPADARRYNNLLWGPAQGTGGSTAMANSWEQMRQAGASARAMLVSAAARRWSVPVADITVREGVVLHADSKRQATFGELAEAAGAEAVPASVVLKDPKDFRLIGKTAPRKDAADKVNGRAQFTQDLHLPGMLLAVVAHPPRFGGKVRAFDASQAKAVKGVVDVVAIPSGVAVLARDTWSAKKGRDALVVTWDDSAAFQLSSDTQRRRYRELAATPGLIARQDGQADAALAQAPKAGAGRVISASLDFPYLAHAAMEPINCVVQRTEAGCTVWNGEQMHTGDQFALAKLFGIAPEQVTIHTLYAGGSFGRRASKDADYVREVASIVQASGTKAPVKMVWLREDDMKGGQYRPMFHHRLEATLSPQGEISAWRHRLVGQSIAAGSPFESVMVKNGVDALSVEGASTLPYAIPNLQVELHTPQDIGVPVLWWRSVGSTHTAYATETFLDALATEAQQDPVAWRLKMLDKHPRHAAVLALVADKAAWGKPLAKGKKGERRGRGVALHESFGTVVAQVAEVTVSRDGSFHVDRVVTAVDCGVAINPDNVRAQVEGSVGFALSAALHGEITLKDGVVEQSNFGDYAPIRIQEMPKVEVHIVPSANKPSGIGEPAVPPVAPAVANALAAATGKRAWRLPLQTAQFKA</sequence>
<dbReference type="SUPFAM" id="SSF56003">
    <property type="entry name" value="Molybdenum cofactor-binding domain"/>
    <property type="match status" value="2"/>
</dbReference>
<dbReference type="InterPro" id="IPR012368">
    <property type="entry name" value="OxRdtase_Mopterin-bd_su_IorB"/>
</dbReference>
<dbReference type="SMART" id="SM01008">
    <property type="entry name" value="Ald_Xan_dh_C"/>
    <property type="match status" value="1"/>
</dbReference>
<evidence type="ECO:0000259" key="1">
    <source>
        <dbReference type="SMART" id="SM01008"/>
    </source>
</evidence>
<dbReference type="PROSITE" id="PS51318">
    <property type="entry name" value="TAT"/>
    <property type="match status" value="1"/>
</dbReference>
<dbReference type="Pfam" id="PF02738">
    <property type="entry name" value="MoCoBD_1"/>
    <property type="match status" value="1"/>
</dbReference>
<dbReference type="Gene3D" id="3.30.365.10">
    <property type="entry name" value="Aldehyde oxidase/xanthine dehydrogenase, molybdopterin binding domain"/>
    <property type="match status" value="4"/>
</dbReference>
<dbReference type="InterPro" id="IPR000674">
    <property type="entry name" value="Ald_Oxase/Xan_DH_a/b"/>
</dbReference>
<dbReference type="PANTHER" id="PTHR47495">
    <property type="entry name" value="ALDEHYDE DEHYDROGENASE"/>
    <property type="match status" value="1"/>
</dbReference>
<dbReference type="InterPro" id="IPR037165">
    <property type="entry name" value="AldOxase/xan_DH_Mopterin-bd_sf"/>
</dbReference>
<accession>A0A4R6RHP0</accession>
<evidence type="ECO:0000313" key="2">
    <source>
        <dbReference type="EMBL" id="TDP85870.1"/>
    </source>
</evidence>
<organism evidence="2 3">
    <name type="scientific">Aquabacterium commune</name>
    <dbReference type="NCBI Taxonomy" id="70586"/>
    <lineage>
        <taxon>Bacteria</taxon>
        <taxon>Pseudomonadati</taxon>
        <taxon>Pseudomonadota</taxon>
        <taxon>Betaproteobacteria</taxon>
        <taxon>Burkholderiales</taxon>
        <taxon>Aquabacterium</taxon>
    </lineage>
</organism>
<dbReference type="Proteomes" id="UP000294593">
    <property type="component" value="Unassembled WGS sequence"/>
</dbReference>
<dbReference type="InterPro" id="IPR006311">
    <property type="entry name" value="TAT_signal"/>
</dbReference>
<dbReference type="InterPro" id="IPR052516">
    <property type="entry name" value="N-heterocyclic_Hydroxylase"/>
</dbReference>
<proteinExistence type="predicted"/>
<dbReference type="Gene3D" id="3.90.1170.50">
    <property type="entry name" value="Aldehyde oxidase/xanthine dehydrogenase, a/b hammerhead"/>
    <property type="match status" value="1"/>
</dbReference>
<feature type="domain" description="Aldehyde oxidase/xanthine dehydrogenase a/b hammerhead" evidence="1">
    <location>
        <begin position="222"/>
        <end position="300"/>
    </location>
</feature>
<dbReference type="InterPro" id="IPR008274">
    <property type="entry name" value="AldOxase/xan_DH_MoCoBD1"/>
</dbReference>
<keyword evidence="3" id="KW-1185">Reference proteome</keyword>
<dbReference type="PANTHER" id="PTHR47495:SF2">
    <property type="entry name" value="ALDEHYDE DEHYDROGENASE"/>
    <property type="match status" value="1"/>
</dbReference>
<evidence type="ECO:0000313" key="3">
    <source>
        <dbReference type="Proteomes" id="UP000294593"/>
    </source>
</evidence>
<dbReference type="InterPro" id="IPR046867">
    <property type="entry name" value="AldOxase/xan_DH_MoCoBD2"/>
</dbReference>
<gene>
    <name evidence="2" type="ORF">EV672_102220</name>
</gene>
<dbReference type="Pfam" id="PF20256">
    <property type="entry name" value="MoCoBD_2"/>
    <property type="match status" value="2"/>
</dbReference>
<name>A0A4R6RHP0_9BURK</name>
<dbReference type="GO" id="GO:0016491">
    <property type="term" value="F:oxidoreductase activity"/>
    <property type="evidence" value="ECO:0007669"/>
    <property type="project" value="InterPro"/>
</dbReference>
<dbReference type="EMBL" id="SNXW01000002">
    <property type="protein sequence ID" value="TDP85870.1"/>
    <property type="molecule type" value="Genomic_DNA"/>
</dbReference>
<reference evidence="2 3" key="1">
    <citation type="submission" date="2019-03" db="EMBL/GenBank/DDBJ databases">
        <title>Genomic Encyclopedia of Type Strains, Phase IV (KMG-IV): sequencing the most valuable type-strain genomes for metagenomic binning, comparative biology and taxonomic classification.</title>
        <authorList>
            <person name="Goeker M."/>
        </authorList>
    </citation>
    <scope>NUCLEOTIDE SEQUENCE [LARGE SCALE GENOMIC DNA]</scope>
    <source>
        <strain evidence="2 3">DSM 11901</strain>
    </source>
</reference>